<feature type="region of interest" description="Disordered" evidence="2">
    <location>
        <begin position="750"/>
        <end position="783"/>
    </location>
</feature>
<dbReference type="EMBL" id="CAJHNH020003002">
    <property type="protein sequence ID" value="CAG5128306.1"/>
    <property type="molecule type" value="Genomic_DNA"/>
</dbReference>
<comment type="caution">
    <text evidence="4">The sequence shown here is derived from an EMBL/GenBank/DDBJ whole genome shotgun (WGS) entry which is preliminary data.</text>
</comment>
<feature type="compositionally biased region" description="Basic and acidic residues" evidence="2">
    <location>
        <begin position="770"/>
        <end position="783"/>
    </location>
</feature>
<feature type="region of interest" description="Disordered" evidence="2">
    <location>
        <begin position="96"/>
        <end position="129"/>
    </location>
</feature>
<feature type="compositionally biased region" description="Basic and acidic residues" evidence="2">
    <location>
        <begin position="100"/>
        <end position="109"/>
    </location>
</feature>
<dbReference type="PROSITE" id="PS50105">
    <property type="entry name" value="SAM_DOMAIN"/>
    <property type="match status" value="3"/>
</dbReference>
<dbReference type="InterPro" id="IPR037614">
    <property type="entry name" value="Kazrin"/>
</dbReference>
<reference evidence="4" key="1">
    <citation type="submission" date="2021-04" db="EMBL/GenBank/DDBJ databases">
        <authorList>
            <consortium name="Molecular Ecology Group"/>
        </authorList>
    </citation>
    <scope>NUCLEOTIDE SEQUENCE</scope>
</reference>
<dbReference type="Pfam" id="PF00536">
    <property type="entry name" value="SAM_1"/>
    <property type="match status" value="2"/>
</dbReference>
<dbReference type="Gene3D" id="1.10.150.50">
    <property type="entry name" value="Transcription Factor, Ets-1"/>
    <property type="match status" value="3"/>
</dbReference>
<accession>A0A8S3ZLW0</accession>
<dbReference type="SMART" id="SM00454">
    <property type="entry name" value="SAM"/>
    <property type="match status" value="3"/>
</dbReference>
<feature type="domain" description="SAM" evidence="3">
    <location>
        <begin position="586"/>
        <end position="647"/>
    </location>
</feature>
<feature type="non-terminal residue" evidence="4">
    <location>
        <position position="1"/>
    </location>
</feature>
<dbReference type="PANTHER" id="PTHR12776">
    <property type="entry name" value="KAZRIN-RELATED"/>
    <property type="match status" value="1"/>
</dbReference>
<gene>
    <name evidence="4" type="ORF">CUNI_LOCUS13864</name>
</gene>
<feature type="compositionally biased region" description="Polar residues" evidence="2">
    <location>
        <begin position="111"/>
        <end position="124"/>
    </location>
</feature>
<dbReference type="Pfam" id="PF25986">
    <property type="entry name" value="Kazrin"/>
    <property type="match status" value="1"/>
</dbReference>
<dbReference type="AlphaFoldDB" id="A0A8S3ZLW0"/>
<feature type="compositionally biased region" description="Low complexity" evidence="2">
    <location>
        <begin position="344"/>
        <end position="361"/>
    </location>
</feature>
<dbReference type="SUPFAM" id="SSF47769">
    <property type="entry name" value="SAM/Pointed domain"/>
    <property type="match status" value="3"/>
</dbReference>
<feature type="region of interest" description="Disordered" evidence="2">
    <location>
        <begin position="333"/>
        <end position="374"/>
    </location>
</feature>
<proteinExistence type="predicted"/>
<dbReference type="Pfam" id="PF07647">
    <property type="entry name" value="SAM_2"/>
    <property type="match status" value="1"/>
</dbReference>
<dbReference type="InterPro" id="IPR059089">
    <property type="entry name" value="Kazrin_N"/>
</dbReference>
<protein>
    <recommendedName>
        <fullName evidence="3">SAM domain-containing protein</fullName>
    </recommendedName>
</protein>
<keyword evidence="1" id="KW-0175">Coiled coil</keyword>
<dbReference type="OrthoDB" id="2132119at2759"/>
<dbReference type="InterPro" id="IPR001660">
    <property type="entry name" value="SAM"/>
</dbReference>
<feature type="domain" description="SAM" evidence="3">
    <location>
        <begin position="671"/>
        <end position="702"/>
    </location>
</feature>
<keyword evidence="5" id="KW-1185">Reference proteome</keyword>
<sequence>IQSLDNLSEQISQQIASIQALHSAEDGFKVPVECVQSSLILIRRLLLDAQSQFRHMVDENKQLGVHIDTSIQAVNREVNMLRTELASAKNRLKQMNVREPVGKADKGVQVDEQSGASQQKPGKSNNKEVEELKLTIQTLTRGNEQLVEDYRHLLEEHDKLKLAYDDLRKTNESFKSDITKLEGQMQKFGKESEELPHAEGTSLKSRSTYGEIKLELIQARQELIRAKEVLQDMKSDRKRLKGEKLDLLSQMKQLYTTLEEKETELREFIRNYEQRVKESDEMVKQFAKEKEMVEREKWEIINRAKDAAERAMFLKAQLESKEQSIKELEAELKEAKEQLDSHNSTTLSSSTAPASDGNINNDAEDEDDDEVFPSDNGFSTMEESSVLNCIFIQDQENELGQVLSTSPISTTESIDASGPMFKWFTQSSDFELPLEPKLSKQKKKKNFGSLSRVFSRSRMRRSLALPHAESVASEESNTKLCVLSQDNYQEKLNIIEKMVGVNMKDWRAPQVLAWLEITLAMPMYAQNCLTNVKSGRVLLGLSDSELSAALGVVNPMHRRKLRLAIEQHRNPNDIKYLKASEMDPTWIAHRFLPDLGLPQYTDIFEEQLCDGHVLNTLTRRDLEKHFSVHRKFHQSSILHAVELLRRIDFNKEKLYHRRNLSEDKDIDLIVWTNERLMKWIRSIDLGEYCENLLESGVHGSVIVLEPSFNADTLASILGIPPSKSYLRRHLASELENILKPARAALDAADCREKVSNNSTSSTNKTSTGSQDKDLSGFEDTGRRKSVEEGRALLAELLGRKYETTSS</sequence>
<evidence type="ECO:0000313" key="4">
    <source>
        <dbReference type="EMBL" id="CAG5128306.1"/>
    </source>
</evidence>
<name>A0A8S3ZLW0_9EUPU</name>
<feature type="coiled-coil region" evidence="1">
    <location>
        <begin position="129"/>
        <end position="184"/>
    </location>
</feature>
<evidence type="ECO:0000256" key="1">
    <source>
        <dbReference type="SAM" id="Coils"/>
    </source>
</evidence>
<feature type="compositionally biased region" description="Low complexity" evidence="2">
    <location>
        <begin position="755"/>
        <end position="769"/>
    </location>
</feature>
<dbReference type="InterPro" id="IPR013761">
    <property type="entry name" value="SAM/pointed_sf"/>
</dbReference>
<dbReference type="PANTHER" id="PTHR12776:SF1">
    <property type="entry name" value="KAZRIN"/>
    <property type="match status" value="1"/>
</dbReference>
<dbReference type="Proteomes" id="UP000678393">
    <property type="component" value="Unassembled WGS sequence"/>
</dbReference>
<organism evidence="4 5">
    <name type="scientific">Candidula unifasciata</name>
    <dbReference type="NCBI Taxonomy" id="100452"/>
    <lineage>
        <taxon>Eukaryota</taxon>
        <taxon>Metazoa</taxon>
        <taxon>Spiralia</taxon>
        <taxon>Lophotrochozoa</taxon>
        <taxon>Mollusca</taxon>
        <taxon>Gastropoda</taxon>
        <taxon>Heterobranchia</taxon>
        <taxon>Euthyneura</taxon>
        <taxon>Panpulmonata</taxon>
        <taxon>Eupulmonata</taxon>
        <taxon>Stylommatophora</taxon>
        <taxon>Helicina</taxon>
        <taxon>Helicoidea</taxon>
        <taxon>Geomitridae</taxon>
        <taxon>Candidula</taxon>
    </lineage>
</organism>
<evidence type="ECO:0000313" key="5">
    <source>
        <dbReference type="Proteomes" id="UP000678393"/>
    </source>
</evidence>
<feature type="domain" description="SAM" evidence="3">
    <location>
        <begin position="506"/>
        <end position="571"/>
    </location>
</feature>
<evidence type="ECO:0000259" key="3">
    <source>
        <dbReference type="PROSITE" id="PS50105"/>
    </source>
</evidence>
<evidence type="ECO:0000256" key="2">
    <source>
        <dbReference type="SAM" id="MobiDB-lite"/>
    </source>
</evidence>
<feature type="compositionally biased region" description="Acidic residues" evidence="2">
    <location>
        <begin position="362"/>
        <end position="372"/>
    </location>
</feature>